<dbReference type="GO" id="GO:0005096">
    <property type="term" value="F:GTPase activator activity"/>
    <property type="evidence" value="ECO:0007669"/>
    <property type="project" value="TreeGrafter"/>
</dbReference>
<dbReference type="OrthoDB" id="79452at2759"/>
<evidence type="ECO:0000259" key="1">
    <source>
        <dbReference type="PROSITE" id="PS50238"/>
    </source>
</evidence>
<evidence type="ECO:0000313" key="3">
    <source>
        <dbReference type="Proteomes" id="UP000179807"/>
    </source>
</evidence>
<comment type="caution">
    <text evidence="2">The sequence shown here is derived from an EMBL/GenBank/DDBJ whole genome shotgun (WGS) entry which is preliminary data.</text>
</comment>
<dbReference type="SUPFAM" id="SSF48350">
    <property type="entry name" value="GTPase activation domain, GAP"/>
    <property type="match status" value="1"/>
</dbReference>
<dbReference type="AlphaFoldDB" id="A0A1J4JCY2"/>
<evidence type="ECO:0000313" key="2">
    <source>
        <dbReference type="EMBL" id="OHS95269.1"/>
    </source>
</evidence>
<dbReference type="Pfam" id="PF00620">
    <property type="entry name" value="RhoGAP"/>
    <property type="match status" value="1"/>
</dbReference>
<reference evidence="2" key="1">
    <citation type="submission" date="2016-10" db="EMBL/GenBank/DDBJ databases">
        <authorList>
            <person name="Benchimol M."/>
            <person name="Almeida L.G."/>
            <person name="Vasconcelos A.T."/>
            <person name="Perreira-Neves A."/>
            <person name="Rosa I.A."/>
            <person name="Tasca T."/>
            <person name="Bogo M.R."/>
            <person name="de Souza W."/>
        </authorList>
    </citation>
    <scope>NUCLEOTIDE SEQUENCE [LARGE SCALE GENOMIC DNA]</scope>
    <source>
        <strain evidence="2">K</strain>
    </source>
</reference>
<keyword evidence="3" id="KW-1185">Reference proteome</keyword>
<dbReference type="GO" id="GO:0007264">
    <property type="term" value="P:small GTPase-mediated signal transduction"/>
    <property type="evidence" value="ECO:0007669"/>
    <property type="project" value="TreeGrafter"/>
</dbReference>
<dbReference type="PANTHER" id="PTHR45808">
    <property type="entry name" value="RHO GTPASE-ACTIVATING PROTEIN 68F"/>
    <property type="match status" value="1"/>
</dbReference>
<name>A0A1J4JCY2_9EUKA</name>
<proteinExistence type="predicted"/>
<dbReference type="Gene3D" id="1.10.555.10">
    <property type="entry name" value="Rho GTPase activation protein"/>
    <property type="match status" value="1"/>
</dbReference>
<dbReference type="VEuPathDB" id="TrichDB:TRFO_02271"/>
<dbReference type="Proteomes" id="UP000179807">
    <property type="component" value="Unassembled WGS sequence"/>
</dbReference>
<dbReference type="SMART" id="SM00324">
    <property type="entry name" value="RhoGAP"/>
    <property type="match status" value="1"/>
</dbReference>
<dbReference type="EMBL" id="MLAK01001259">
    <property type="protein sequence ID" value="OHS95269.1"/>
    <property type="molecule type" value="Genomic_DNA"/>
</dbReference>
<sequence length="200" mass="22409">MSNSSPTSPGPSVSVPTLYQKPVSKLLLNDNKIPVFMPIVCDYLMNFSGTRGIFRLCGNHMMVQQLGIIFNLPECAVPPCASVHDVSSFLKQWLRDLPEPLIPPNILNDFYNPDDQDSVYTTLKQLPEVNRKCLASIFAVLVLVLDQQNINQMGPANIATCFVGSLTQNSKDLTRHWPFLAFFNKSIEFLNDDGDDFILE</sequence>
<dbReference type="PANTHER" id="PTHR45808:SF2">
    <property type="entry name" value="RHO GTPASE-ACTIVATING PROTEIN 68F"/>
    <property type="match status" value="1"/>
</dbReference>
<organism evidence="2 3">
    <name type="scientific">Tritrichomonas foetus</name>
    <dbReference type="NCBI Taxonomy" id="1144522"/>
    <lineage>
        <taxon>Eukaryota</taxon>
        <taxon>Metamonada</taxon>
        <taxon>Parabasalia</taxon>
        <taxon>Tritrichomonadida</taxon>
        <taxon>Tritrichomonadidae</taxon>
        <taxon>Tritrichomonas</taxon>
    </lineage>
</organism>
<dbReference type="GO" id="GO:0005737">
    <property type="term" value="C:cytoplasm"/>
    <property type="evidence" value="ECO:0007669"/>
    <property type="project" value="TreeGrafter"/>
</dbReference>
<dbReference type="InterPro" id="IPR000198">
    <property type="entry name" value="RhoGAP_dom"/>
</dbReference>
<protein>
    <submittedName>
        <fullName evidence="2">RhoGAP domain containing protein</fullName>
    </submittedName>
</protein>
<feature type="domain" description="Rho-GAP" evidence="1">
    <location>
        <begin position="13"/>
        <end position="198"/>
    </location>
</feature>
<dbReference type="InterPro" id="IPR008936">
    <property type="entry name" value="Rho_GTPase_activation_prot"/>
</dbReference>
<dbReference type="RefSeq" id="XP_068348406.1">
    <property type="nucleotide sequence ID" value="XM_068490579.1"/>
</dbReference>
<gene>
    <name evidence="2" type="ORF">TRFO_02271</name>
</gene>
<accession>A0A1J4JCY2</accession>
<dbReference type="PROSITE" id="PS50238">
    <property type="entry name" value="RHOGAP"/>
    <property type="match status" value="1"/>
</dbReference>
<dbReference type="GeneID" id="94825283"/>
<dbReference type="CDD" id="cd00159">
    <property type="entry name" value="RhoGAP"/>
    <property type="match status" value="1"/>
</dbReference>